<dbReference type="Pfam" id="PF00867">
    <property type="entry name" value="XPG_I"/>
    <property type="match status" value="1"/>
</dbReference>
<dbReference type="GO" id="GO:0006281">
    <property type="term" value="P:DNA repair"/>
    <property type="evidence" value="ECO:0007669"/>
    <property type="project" value="UniProtKB-ARBA"/>
</dbReference>
<reference evidence="3 4" key="1">
    <citation type="submission" date="2014-04" db="EMBL/GenBank/DDBJ databases">
        <authorList>
            <consortium name="DOE Joint Genome Institute"/>
            <person name="Kuo A."/>
            <person name="Zuccaro A."/>
            <person name="Kohler A."/>
            <person name="Nagy L.G."/>
            <person name="Floudas D."/>
            <person name="Copeland A."/>
            <person name="Barry K.W."/>
            <person name="Cichocki N."/>
            <person name="Veneault-Fourrey C."/>
            <person name="LaButti K."/>
            <person name="Lindquist E.A."/>
            <person name="Lipzen A."/>
            <person name="Lundell T."/>
            <person name="Morin E."/>
            <person name="Murat C."/>
            <person name="Sun H."/>
            <person name="Tunlid A."/>
            <person name="Henrissat B."/>
            <person name="Grigoriev I.V."/>
            <person name="Hibbett D.S."/>
            <person name="Martin F."/>
            <person name="Nordberg H.P."/>
            <person name="Cantor M.N."/>
            <person name="Hua S.X."/>
        </authorList>
    </citation>
    <scope>NUCLEOTIDE SEQUENCE [LARGE SCALE GENOMIC DNA]</scope>
    <source>
        <strain evidence="3 4">MAFF 305830</strain>
    </source>
</reference>
<feature type="region of interest" description="Disordered" evidence="1">
    <location>
        <begin position="755"/>
        <end position="997"/>
    </location>
</feature>
<evidence type="ECO:0000313" key="3">
    <source>
        <dbReference type="EMBL" id="KIM23623.1"/>
    </source>
</evidence>
<evidence type="ECO:0000256" key="1">
    <source>
        <dbReference type="SAM" id="MobiDB-lite"/>
    </source>
</evidence>
<feature type="compositionally biased region" description="Basic and acidic residues" evidence="1">
    <location>
        <begin position="512"/>
        <end position="524"/>
    </location>
</feature>
<dbReference type="InterPro" id="IPR006084">
    <property type="entry name" value="XPG/Rad2"/>
</dbReference>
<dbReference type="CDD" id="cd09870">
    <property type="entry name" value="PIN_YEN1"/>
    <property type="match status" value="1"/>
</dbReference>
<feature type="region of interest" description="Disordered" evidence="1">
    <location>
        <begin position="553"/>
        <end position="743"/>
    </location>
</feature>
<dbReference type="InterPro" id="IPR036279">
    <property type="entry name" value="5-3_exonuclease_C_sf"/>
</dbReference>
<dbReference type="InterPro" id="IPR041177">
    <property type="entry name" value="GEN1_C"/>
</dbReference>
<reference evidence="4" key="2">
    <citation type="submission" date="2015-01" db="EMBL/GenBank/DDBJ databases">
        <title>Evolutionary Origins and Diversification of the Mycorrhizal Mutualists.</title>
        <authorList>
            <consortium name="DOE Joint Genome Institute"/>
            <consortium name="Mycorrhizal Genomics Consortium"/>
            <person name="Kohler A."/>
            <person name="Kuo A."/>
            <person name="Nagy L.G."/>
            <person name="Floudas D."/>
            <person name="Copeland A."/>
            <person name="Barry K.W."/>
            <person name="Cichocki N."/>
            <person name="Veneault-Fourrey C."/>
            <person name="LaButti K."/>
            <person name="Lindquist E.A."/>
            <person name="Lipzen A."/>
            <person name="Lundell T."/>
            <person name="Morin E."/>
            <person name="Murat C."/>
            <person name="Riley R."/>
            <person name="Ohm R."/>
            <person name="Sun H."/>
            <person name="Tunlid A."/>
            <person name="Henrissat B."/>
            <person name="Grigoriev I.V."/>
            <person name="Hibbett D.S."/>
            <person name="Martin F."/>
        </authorList>
    </citation>
    <scope>NUCLEOTIDE SEQUENCE [LARGE SCALE GENOMIC DNA]</scope>
    <source>
        <strain evidence="4">MAFF 305830</strain>
    </source>
</reference>
<name>A0A0C2WB56_SERVB</name>
<feature type="region of interest" description="Disordered" evidence="1">
    <location>
        <begin position="503"/>
        <end position="524"/>
    </location>
</feature>
<feature type="compositionally biased region" description="Basic and acidic residues" evidence="1">
    <location>
        <begin position="835"/>
        <end position="850"/>
    </location>
</feature>
<dbReference type="SMART" id="SM00484">
    <property type="entry name" value="XPGI"/>
    <property type="match status" value="1"/>
</dbReference>
<feature type="compositionally biased region" description="Polar residues" evidence="1">
    <location>
        <begin position="707"/>
        <end position="723"/>
    </location>
</feature>
<proteinExistence type="predicted"/>
<gene>
    <name evidence="3" type="ORF">M408DRAFT_27718</name>
</gene>
<dbReference type="PRINTS" id="PR00853">
    <property type="entry name" value="XPGRADSUPER"/>
</dbReference>
<accession>A0A0C2WB56</accession>
<dbReference type="SUPFAM" id="SSF88723">
    <property type="entry name" value="PIN domain-like"/>
    <property type="match status" value="1"/>
</dbReference>
<organism evidence="3 4">
    <name type="scientific">Serendipita vermifera MAFF 305830</name>
    <dbReference type="NCBI Taxonomy" id="933852"/>
    <lineage>
        <taxon>Eukaryota</taxon>
        <taxon>Fungi</taxon>
        <taxon>Dikarya</taxon>
        <taxon>Basidiomycota</taxon>
        <taxon>Agaricomycotina</taxon>
        <taxon>Agaricomycetes</taxon>
        <taxon>Sebacinales</taxon>
        <taxon>Serendipitaceae</taxon>
        <taxon>Serendipita</taxon>
    </lineage>
</organism>
<protein>
    <recommendedName>
        <fullName evidence="2">XPG-I domain-containing protein</fullName>
    </recommendedName>
</protein>
<dbReference type="Pfam" id="PF18380">
    <property type="entry name" value="GEN1_C"/>
    <property type="match status" value="1"/>
</dbReference>
<dbReference type="InterPro" id="IPR037316">
    <property type="entry name" value="Yen1_H3TH"/>
</dbReference>
<dbReference type="InterPro" id="IPR029060">
    <property type="entry name" value="PIN-like_dom_sf"/>
</dbReference>
<dbReference type="Proteomes" id="UP000054097">
    <property type="component" value="Unassembled WGS sequence"/>
</dbReference>
<evidence type="ECO:0000313" key="4">
    <source>
        <dbReference type="Proteomes" id="UP000054097"/>
    </source>
</evidence>
<dbReference type="PANTHER" id="PTHR11081:SF75">
    <property type="entry name" value="ENDONUCLEASE, PUTATIVE (AFU_ORTHOLOGUE AFUA_3G13260)-RELATED"/>
    <property type="match status" value="1"/>
</dbReference>
<dbReference type="STRING" id="933852.A0A0C2WB56"/>
<dbReference type="InterPro" id="IPR006086">
    <property type="entry name" value="XPG-I_dom"/>
</dbReference>
<feature type="compositionally biased region" description="Polar residues" evidence="1">
    <location>
        <begin position="666"/>
        <end position="675"/>
    </location>
</feature>
<dbReference type="GO" id="GO:0017108">
    <property type="term" value="F:5'-flap endonuclease activity"/>
    <property type="evidence" value="ECO:0007669"/>
    <property type="project" value="TreeGrafter"/>
</dbReference>
<sequence>MGVPGLWDIIRPASQQRSLVHLSIHDGFLSDKHAKRGYRIGIDASIWFFHAYSSREGENPELRMLFFRLAKFLALPLLPLFVFDGPKRPKYKRNKRIMGAQHPLTGSFKAMIHAFGFEYHQAPGEAEAELAYLNRIEVIDAVLSDDVDNFLFGATLVMRNPSATLSGNKKHVMKNADGKQDDKHVLLFSSKRIFDDPDIRLQHGGFILIGLLSGGDYDTGGLFKCGIKTSHGLARAGLGESLIKAYTETPAHALPAAMSAWRDSMCRYLATDPDKLIGRKNKALAASIPDSFPPIDVLEAYIRPVTSESIGHVPNFEWARQPSLKEIANRCEIHYEWGVKPLIIKRFRTVIWPGALMRVLRAAVMQGDEKERRQAQRTQPSTMFTPKNGRRAADMAVGTPSRLITQCLSRLELQSPQKGRTLGRTMDPFSDEYEPTPDDEPLMVKIHSKRTHASTDGVLEYRVEIAPAQFVRMTEEGLLNIRDEDSIDVANFGRRKALIDDEEDFGDADDDGPGKKGKQADKPHDHMRIWVPACMLEMVEPTIVEEFEGITATKEQKKKDKEQRAKDKAEGKVSPKKSRKAGASSPTKSRAKKASAPITEDDSDLSPSAAKTPKASHGKKYVSGDSSDEDADSGARGNIPKPLNLYSMPSYASSSSRKEDDVSGSDYMSTESVTNRRLMKNIGPTRSLPVTTSRPPVPPALFPNKSAGPSTGPSTLRTTSAKSDSLFPKVASTSSSSSSRNFMFTMKPDVYELDASDEEEDLDPYAALSNHAGAATTSKPSNSSIGGGGKSRAKQPTTNTGRIDMDFDEASPVRRPQQADESMEDFSHLFPPSPSKEDEASARVTKEAEPANKASQTKRRTKFVSNTDSSDEEPRPAKVTKKPKAQKPPPAKPLAYLGIDLEVDAPVKEKQPTSTRPAKPKAKVSKPEAVRTPPATEVIELSDSSIEEVPQPMPAKKAAKGPVSRRNVPKAASSQTLPKSGRANGGDVSLIDLDDSS</sequence>
<dbReference type="GO" id="GO:0008821">
    <property type="term" value="F:crossover junction DNA endonuclease activity"/>
    <property type="evidence" value="ECO:0007669"/>
    <property type="project" value="InterPro"/>
</dbReference>
<dbReference type="EMBL" id="KN824334">
    <property type="protein sequence ID" value="KIM23623.1"/>
    <property type="molecule type" value="Genomic_DNA"/>
</dbReference>
<dbReference type="CDD" id="cd09906">
    <property type="entry name" value="H3TH_YEN1"/>
    <property type="match status" value="1"/>
</dbReference>
<feature type="domain" description="XPG-I" evidence="2">
    <location>
        <begin position="113"/>
        <end position="188"/>
    </location>
</feature>
<dbReference type="PANTHER" id="PTHR11081">
    <property type="entry name" value="FLAP ENDONUCLEASE FAMILY MEMBER"/>
    <property type="match status" value="1"/>
</dbReference>
<dbReference type="AlphaFoldDB" id="A0A0C2WB56"/>
<feature type="compositionally biased region" description="Acidic residues" evidence="1">
    <location>
        <begin position="429"/>
        <end position="440"/>
    </location>
</feature>
<feature type="compositionally biased region" description="Basic and acidic residues" evidence="1">
    <location>
        <begin position="554"/>
        <end position="573"/>
    </location>
</feature>
<feature type="region of interest" description="Disordered" evidence="1">
    <location>
        <begin position="419"/>
        <end position="440"/>
    </location>
</feature>
<dbReference type="Gene3D" id="3.40.50.1010">
    <property type="entry name" value="5'-nuclease"/>
    <property type="match status" value="2"/>
</dbReference>
<feature type="compositionally biased region" description="Polar residues" evidence="1">
    <location>
        <begin position="775"/>
        <end position="784"/>
    </location>
</feature>
<keyword evidence="4" id="KW-1185">Reference proteome</keyword>
<evidence type="ECO:0000259" key="2">
    <source>
        <dbReference type="SMART" id="SM00484"/>
    </source>
</evidence>
<dbReference type="HOGENOM" id="CLU_007575_1_0_1"/>
<dbReference type="SUPFAM" id="SSF47807">
    <property type="entry name" value="5' to 3' exonuclease, C-terminal subdomain"/>
    <property type="match status" value="1"/>
</dbReference>
<dbReference type="OrthoDB" id="2959108at2759"/>